<sequence length="49" mass="5593">MELIFSSLPFFSDRLSAASGLPGDNFRLSIEICQLSYNNRLCLFHPKED</sequence>
<proteinExistence type="predicted"/>
<accession>A0A0A1VRQ5</accession>
<protein>
    <submittedName>
        <fullName evidence="1">Uncharacterized protein</fullName>
    </submittedName>
</protein>
<organism evidence="1 2">
    <name type="scientific">Microcystis aeruginosa NIES-44</name>
    <dbReference type="NCBI Taxonomy" id="449439"/>
    <lineage>
        <taxon>Bacteria</taxon>
        <taxon>Bacillati</taxon>
        <taxon>Cyanobacteriota</taxon>
        <taxon>Cyanophyceae</taxon>
        <taxon>Oscillatoriophycideae</taxon>
        <taxon>Chroococcales</taxon>
        <taxon>Microcystaceae</taxon>
        <taxon>Microcystis</taxon>
    </lineage>
</organism>
<gene>
    <name evidence="1" type="ORF">N44_00857</name>
</gene>
<comment type="caution">
    <text evidence="1">The sequence shown here is derived from an EMBL/GenBank/DDBJ whole genome shotgun (WGS) entry which is preliminary data.</text>
</comment>
<name>A0A0A1VRQ5_MICAE</name>
<evidence type="ECO:0000313" key="2">
    <source>
        <dbReference type="Proteomes" id="UP000030321"/>
    </source>
</evidence>
<dbReference type="Proteomes" id="UP000030321">
    <property type="component" value="Unassembled WGS sequence"/>
</dbReference>
<evidence type="ECO:0000313" key="1">
    <source>
        <dbReference type="EMBL" id="GAL92299.1"/>
    </source>
</evidence>
<dbReference type="AlphaFoldDB" id="A0A0A1VRQ5"/>
<dbReference type="EMBL" id="BBPA01000020">
    <property type="protein sequence ID" value="GAL92299.1"/>
    <property type="molecule type" value="Genomic_DNA"/>
</dbReference>
<reference evidence="2" key="1">
    <citation type="journal article" date="2015" name="Genome">
        <title>Whole Genome Sequence of the Non-Microcystin-Producing Microcystis aeruginosa Strain NIES-44.</title>
        <authorList>
            <person name="Okano K."/>
            <person name="Miyata N."/>
            <person name="Ozaki Y."/>
        </authorList>
    </citation>
    <scope>NUCLEOTIDE SEQUENCE [LARGE SCALE GENOMIC DNA]</scope>
    <source>
        <strain evidence="2">NIES-44</strain>
    </source>
</reference>